<evidence type="ECO:0000313" key="7">
    <source>
        <dbReference type="Proteomes" id="UP000323258"/>
    </source>
</evidence>
<dbReference type="RefSeq" id="WP_148913700.1">
    <property type="nucleotide sequence ID" value="NZ_VSZS01000056.1"/>
</dbReference>
<dbReference type="PANTHER" id="PTHR30136">
    <property type="entry name" value="HELIX-TURN-HELIX TRANSCRIPTIONAL REGULATOR, ICLR FAMILY"/>
    <property type="match status" value="1"/>
</dbReference>
<organism evidence="6 7">
    <name type="scientific">Neoaquamicrobium microcysteis</name>
    <dbReference type="NCBI Taxonomy" id="2682781"/>
    <lineage>
        <taxon>Bacteria</taxon>
        <taxon>Pseudomonadati</taxon>
        <taxon>Pseudomonadota</taxon>
        <taxon>Alphaproteobacteria</taxon>
        <taxon>Hyphomicrobiales</taxon>
        <taxon>Phyllobacteriaceae</taxon>
        <taxon>Neoaquamicrobium</taxon>
    </lineage>
</organism>
<dbReference type="Proteomes" id="UP000323258">
    <property type="component" value="Unassembled WGS sequence"/>
</dbReference>
<keyword evidence="2" id="KW-0238">DNA-binding</keyword>
<proteinExistence type="predicted"/>
<dbReference type="PROSITE" id="PS51077">
    <property type="entry name" value="HTH_ICLR"/>
    <property type="match status" value="1"/>
</dbReference>
<dbReference type="GO" id="GO:0003700">
    <property type="term" value="F:DNA-binding transcription factor activity"/>
    <property type="evidence" value="ECO:0007669"/>
    <property type="project" value="TreeGrafter"/>
</dbReference>
<evidence type="ECO:0000313" key="6">
    <source>
        <dbReference type="EMBL" id="TYR34361.1"/>
    </source>
</evidence>
<dbReference type="InterPro" id="IPR005471">
    <property type="entry name" value="Tscrpt_reg_IclR_N"/>
</dbReference>
<dbReference type="GO" id="GO:0045892">
    <property type="term" value="P:negative regulation of DNA-templated transcription"/>
    <property type="evidence" value="ECO:0007669"/>
    <property type="project" value="TreeGrafter"/>
</dbReference>
<dbReference type="SMART" id="SM00346">
    <property type="entry name" value="HTH_ICLR"/>
    <property type="match status" value="1"/>
</dbReference>
<evidence type="ECO:0000256" key="3">
    <source>
        <dbReference type="ARBA" id="ARBA00023163"/>
    </source>
</evidence>
<dbReference type="InterPro" id="IPR036388">
    <property type="entry name" value="WH-like_DNA-bd_sf"/>
</dbReference>
<dbReference type="Gene3D" id="1.10.10.10">
    <property type="entry name" value="Winged helix-like DNA-binding domain superfamily/Winged helix DNA-binding domain"/>
    <property type="match status" value="1"/>
</dbReference>
<dbReference type="SUPFAM" id="SSF46785">
    <property type="entry name" value="Winged helix' DNA-binding domain"/>
    <property type="match status" value="1"/>
</dbReference>
<keyword evidence="3" id="KW-0804">Transcription</keyword>
<evidence type="ECO:0000259" key="5">
    <source>
        <dbReference type="PROSITE" id="PS51078"/>
    </source>
</evidence>
<evidence type="ECO:0000256" key="2">
    <source>
        <dbReference type="ARBA" id="ARBA00023125"/>
    </source>
</evidence>
<sequence length="246" mass="27086">MSALEDGIAILGCFTFEETALTQAELTRRVGRPKATVSRVMKTLRETGMLEYDPASRLYRPGIRLFELGQISRAHQSFLDLVQKHLQHVCAVGGHTGYITVFDGPQLAVLRMVRGSSPVAIATTPGYRAWPHATSNGRAMLALLSEEEWKLRVPAELPRLSKNTPKDHAELLERIRVIRETGRSYSSDDSYEGVSSQGMALRDPDSGEVIGIAISYPTALVTEALKETVAALLDAMKADLERRHTA</sequence>
<dbReference type="PANTHER" id="PTHR30136:SF35">
    <property type="entry name" value="HTH-TYPE TRANSCRIPTIONAL REGULATOR RV1719"/>
    <property type="match status" value="1"/>
</dbReference>
<evidence type="ECO:0000256" key="1">
    <source>
        <dbReference type="ARBA" id="ARBA00023015"/>
    </source>
</evidence>
<dbReference type="PROSITE" id="PS51078">
    <property type="entry name" value="ICLR_ED"/>
    <property type="match status" value="1"/>
</dbReference>
<dbReference type="SUPFAM" id="SSF55781">
    <property type="entry name" value="GAF domain-like"/>
    <property type="match status" value="1"/>
</dbReference>
<dbReference type="GO" id="GO:0003677">
    <property type="term" value="F:DNA binding"/>
    <property type="evidence" value="ECO:0007669"/>
    <property type="project" value="UniProtKB-KW"/>
</dbReference>
<keyword evidence="1" id="KW-0805">Transcription regulation</keyword>
<accession>A0A5D4H029</accession>
<gene>
    <name evidence="6" type="ORF">FY036_05535</name>
</gene>
<dbReference type="Pfam" id="PF01614">
    <property type="entry name" value="IclR_C"/>
    <property type="match status" value="1"/>
</dbReference>
<keyword evidence="7" id="KW-1185">Reference proteome</keyword>
<dbReference type="InterPro" id="IPR050707">
    <property type="entry name" value="HTH_MetabolicPath_Reg"/>
</dbReference>
<evidence type="ECO:0000259" key="4">
    <source>
        <dbReference type="PROSITE" id="PS51077"/>
    </source>
</evidence>
<dbReference type="InterPro" id="IPR014757">
    <property type="entry name" value="Tscrpt_reg_IclR_C"/>
</dbReference>
<reference evidence="6 7" key="1">
    <citation type="submission" date="2019-08" db="EMBL/GenBank/DDBJ databases">
        <authorList>
            <person name="Seo Y.L."/>
        </authorList>
    </citation>
    <scope>NUCLEOTIDE SEQUENCE [LARGE SCALE GENOMIC DNA]</scope>
    <source>
        <strain evidence="6 7">MaA-C15</strain>
    </source>
</reference>
<feature type="domain" description="IclR-ED" evidence="5">
    <location>
        <begin position="64"/>
        <end position="246"/>
    </location>
</feature>
<dbReference type="AlphaFoldDB" id="A0A5D4H029"/>
<dbReference type="InterPro" id="IPR036390">
    <property type="entry name" value="WH_DNA-bd_sf"/>
</dbReference>
<protein>
    <submittedName>
        <fullName evidence="6">IclR family transcriptional regulator</fullName>
    </submittedName>
</protein>
<dbReference type="OrthoDB" id="6811967at2"/>
<dbReference type="Gene3D" id="3.30.450.40">
    <property type="match status" value="1"/>
</dbReference>
<feature type="domain" description="HTH iclR-type" evidence="4">
    <location>
        <begin position="1"/>
        <end position="63"/>
    </location>
</feature>
<dbReference type="Pfam" id="PF09339">
    <property type="entry name" value="HTH_IclR"/>
    <property type="match status" value="1"/>
</dbReference>
<dbReference type="EMBL" id="VSZS01000056">
    <property type="protein sequence ID" value="TYR34361.1"/>
    <property type="molecule type" value="Genomic_DNA"/>
</dbReference>
<dbReference type="InterPro" id="IPR029016">
    <property type="entry name" value="GAF-like_dom_sf"/>
</dbReference>
<comment type="caution">
    <text evidence="6">The sequence shown here is derived from an EMBL/GenBank/DDBJ whole genome shotgun (WGS) entry which is preliminary data.</text>
</comment>
<name>A0A5D4H029_9HYPH</name>
<reference evidence="6 7" key="2">
    <citation type="submission" date="2019-09" db="EMBL/GenBank/DDBJ databases">
        <title>Mesorhizobium sp. MaA-C15 isolated from Microcystis aeruginosa.</title>
        <authorList>
            <person name="Jeong S.E."/>
            <person name="Jin H.M."/>
            <person name="Jeon C.O."/>
        </authorList>
    </citation>
    <scope>NUCLEOTIDE SEQUENCE [LARGE SCALE GENOMIC DNA]</scope>
    <source>
        <strain evidence="6 7">MaA-C15</strain>
    </source>
</reference>